<accession>A0ACC0VPK6</accession>
<comment type="caution">
    <text evidence="1">The sequence shown here is derived from an EMBL/GenBank/DDBJ whole genome shotgun (WGS) entry which is preliminary data.</text>
</comment>
<organism evidence="1 2">
    <name type="scientific">Peronosclerospora sorghi</name>
    <dbReference type="NCBI Taxonomy" id="230839"/>
    <lineage>
        <taxon>Eukaryota</taxon>
        <taxon>Sar</taxon>
        <taxon>Stramenopiles</taxon>
        <taxon>Oomycota</taxon>
        <taxon>Peronosporomycetes</taxon>
        <taxon>Peronosporales</taxon>
        <taxon>Peronosporaceae</taxon>
        <taxon>Peronosclerospora</taxon>
    </lineage>
</organism>
<sequence length="860" mass="93538">MVAAVSMSVSATTRVTRKTTRPSPSASNPTPSHLSSTTATTQRRRPRAAGPLKGVVAMVDVRVGSDAQIDCSDVVSRKLRELGASTVKRMTPKVTHIVLSHFSPGWKTKITKWQAGGGSMAAAATRYQLKIVSQLWVNACYVSHKNMDERPFFPVSQHHVVDTVGISAKLKRKRRQSMEIEAFTTENSKERKQETSGVDGDAAASTVKPLNVKKRKRRAMSMEPMTSDAILRMLGTTEQRLAMHTPEQPIRSKRVSSSAKRRKTLNGPPTQQDQDEGVSVSETRELMAKSEPEKVLEKEESDHVANECLTEDNARVTVSSPSTPPTETSHCASLDHKGTSQELTAQELRCQNRNSLSYGSGLTLQSGIWSCAVCGCSNPRTWKHCTDCKAVKGSATSPNTEENERVAPSTVTSTVEGMLEPPAPRASAPATPRSTTPSATPTKANAPSSACKLETPHTKPLRPSVTRPTASSAAKARHASPAPPSTKKPQHAVLLSSHSKQRARSSLATASISIDVAQSAEKKRARSVAALNSIVTPVVKKARHGHNKEGGTVDKHMATPGSVSGFLRKRPDVDSTPIPLAMTFSSTMSRKTPRLPSRKVIGITGVSTETRRALQCAIHVIDAATATGVDHRKARVVKSVDYAAGVTHLIVGKNAKRTLKVLFAIARGAWLVSEDWAFSSLEHERWLPEEEFELDLFARKGARDEPDARQVFKHLKVFVGSHVEPPRDVLQSLVQVAGGEVGCCRFTTCLWLTKLVLTLTWLSAICNQISVADICICGDGSLYRRAQRMGIRVVPTKVRFLSFPLSRMNAEWGWWVFDSIASMQLEDEGKYKFPEDGKIQPARPSGRVAASGLEVHSSVP</sequence>
<protein>
    <submittedName>
        <fullName evidence="1">Uncharacterized protein</fullName>
    </submittedName>
</protein>
<proteinExistence type="predicted"/>
<reference evidence="1 2" key="1">
    <citation type="journal article" date="2022" name="bioRxiv">
        <title>The genome of the oomycete Peronosclerospora sorghi, a cosmopolitan pathogen of maize and sorghum, is inflated with dispersed pseudogenes.</title>
        <authorList>
            <person name="Fletcher K."/>
            <person name="Martin F."/>
            <person name="Isakeit T."/>
            <person name="Cavanaugh K."/>
            <person name="Magill C."/>
            <person name="Michelmore R."/>
        </authorList>
    </citation>
    <scope>NUCLEOTIDE SEQUENCE [LARGE SCALE GENOMIC DNA]</scope>
    <source>
        <strain evidence="1">P6</strain>
    </source>
</reference>
<gene>
    <name evidence="1" type="ORF">PsorP6_003124</name>
</gene>
<evidence type="ECO:0000313" key="2">
    <source>
        <dbReference type="Proteomes" id="UP001163321"/>
    </source>
</evidence>
<dbReference type="Proteomes" id="UP001163321">
    <property type="component" value="Chromosome 8"/>
</dbReference>
<dbReference type="EMBL" id="CM047587">
    <property type="protein sequence ID" value="KAI9908455.1"/>
    <property type="molecule type" value="Genomic_DNA"/>
</dbReference>
<evidence type="ECO:0000313" key="1">
    <source>
        <dbReference type="EMBL" id="KAI9908455.1"/>
    </source>
</evidence>
<name>A0ACC0VPK6_9STRA</name>
<keyword evidence="2" id="KW-1185">Reference proteome</keyword>